<evidence type="ECO:0000256" key="2">
    <source>
        <dbReference type="ARBA" id="ARBA00022448"/>
    </source>
</evidence>
<dbReference type="SUPFAM" id="SSF81338">
    <property type="entry name" value="Aquaporin-like"/>
    <property type="match status" value="1"/>
</dbReference>
<sequence>MSQSEQPMLRNYRSCFADDAERQGFHCSTCHPHEVPLMKKVAAEFVATFILIFSAAATPIVDQKYGGVEALTGKAVSAAAPVTVMIISMGHISGAHMNPSVTLALALFKHFPLLNVAPYMVAQVLGSISASFALKAIFSPFHSGGVTVPTVSTSQAFFLEFLITFILLLVITATATDPQAVKEVIGITVGTTVLMNVFIAGPSTGGSMNPVRTLGPAVAAGNYSNIWVYMVAPTLGAIAGTGTYTFMQLTLVPKGLDLHHRKEKSMLIVKIKMVITVKQQLLLLFYVSMVLHPDFLHAMSWNLEVGTQMRVGFLALIKV</sequence>
<dbReference type="InterPro" id="IPR023271">
    <property type="entry name" value="Aquaporin-like"/>
</dbReference>
<evidence type="ECO:0000256" key="5">
    <source>
        <dbReference type="ARBA" id="ARBA00022989"/>
    </source>
</evidence>
<feature type="transmembrane region" description="Helical" evidence="8">
    <location>
        <begin position="184"/>
        <end position="206"/>
    </location>
</feature>
<reference evidence="9 10" key="1">
    <citation type="journal article" date="2016" name="DNA Res.">
        <title>The draft genome of MD-2 pineapple using hybrid error correction of long reads.</title>
        <authorList>
            <person name="Redwan R.M."/>
            <person name="Saidin A."/>
            <person name="Kumar S.V."/>
        </authorList>
    </citation>
    <scope>NUCLEOTIDE SEQUENCE [LARGE SCALE GENOMIC DNA]</scope>
    <source>
        <strain evidence="10">cv. MD2</strain>
        <tissue evidence="9">Leaf</tissue>
    </source>
</reference>
<evidence type="ECO:0000313" key="10">
    <source>
        <dbReference type="Proteomes" id="UP000092600"/>
    </source>
</evidence>
<dbReference type="PROSITE" id="PS00221">
    <property type="entry name" value="MIP"/>
    <property type="match status" value="1"/>
</dbReference>
<dbReference type="PANTHER" id="PTHR45724:SF55">
    <property type="entry name" value="AQUAPORIN NIP3-2"/>
    <property type="match status" value="1"/>
</dbReference>
<evidence type="ECO:0000256" key="1">
    <source>
        <dbReference type="ARBA" id="ARBA00004141"/>
    </source>
</evidence>
<organism evidence="9 10">
    <name type="scientific">Ananas comosus</name>
    <name type="common">Pineapple</name>
    <name type="synonym">Ananas ananas</name>
    <dbReference type="NCBI Taxonomy" id="4615"/>
    <lineage>
        <taxon>Eukaryota</taxon>
        <taxon>Viridiplantae</taxon>
        <taxon>Streptophyta</taxon>
        <taxon>Embryophyta</taxon>
        <taxon>Tracheophyta</taxon>
        <taxon>Spermatophyta</taxon>
        <taxon>Magnoliopsida</taxon>
        <taxon>Liliopsida</taxon>
        <taxon>Poales</taxon>
        <taxon>Bromeliaceae</taxon>
        <taxon>Bromelioideae</taxon>
        <taxon>Ananas</taxon>
    </lineage>
</organism>
<gene>
    <name evidence="9" type="ORF">ACMD2_11393</name>
</gene>
<keyword evidence="4" id="KW-0677">Repeat</keyword>
<dbReference type="InterPro" id="IPR022357">
    <property type="entry name" value="MIP_CS"/>
</dbReference>
<comment type="similarity">
    <text evidence="7">Belongs to the MIP/aquaporin (TC 1.A.8) family.</text>
</comment>
<feature type="transmembrane region" description="Helical" evidence="8">
    <location>
        <begin position="113"/>
        <end position="134"/>
    </location>
</feature>
<dbReference type="AlphaFoldDB" id="A0A199VNP0"/>
<protein>
    <submittedName>
        <fullName evidence="9">Putative aquaporin NIP5-1</fullName>
    </submittedName>
</protein>
<evidence type="ECO:0000256" key="7">
    <source>
        <dbReference type="RuleBase" id="RU000477"/>
    </source>
</evidence>
<name>A0A199VNP0_ANACO</name>
<dbReference type="InterPro" id="IPR034294">
    <property type="entry name" value="Aquaporin_transptr"/>
</dbReference>
<dbReference type="STRING" id="4615.A0A199VNP0"/>
<accession>A0A199VNP0</accession>
<feature type="transmembrane region" description="Helical" evidence="8">
    <location>
        <begin position="267"/>
        <end position="291"/>
    </location>
</feature>
<dbReference type="Pfam" id="PF00230">
    <property type="entry name" value="MIP"/>
    <property type="match status" value="1"/>
</dbReference>
<dbReference type="PRINTS" id="PR00783">
    <property type="entry name" value="MINTRINSICP"/>
</dbReference>
<feature type="transmembrane region" description="Helical" evidence="8">
    <location>
        <begin position="226"/>
        <end position="246"/>
    </location>
</feature>
<keyword evidence="2 7" id="KW-0813">Transport</keyword>
<dbReference type="PANTHER" id="PTHR45724">
    <property type="entry name" value="AQUAPORIN NIP2-1"/>
    <property type="match status" value="1"/>
</dbReference>
<evidence type="ECO:0000313" key="9">
    <source>
        <dbReference type="EMBL" id="OAY78807.1"/>
    </source>
</evidence>
<evidence type="ECO:0000256" key="8">
    <source>
        <dbReference type="SAM" id="Phobius"/>
    </source>
</evidence>
<feature type="transmembrane region" description="Helical" evidence="8">
    <location>
        <begin position="41"/>
        <end position="61"/>
    </location>
</feature>
<dbReference type="GO" id="GO:0016020">
    <property type="term" value="C:membrane"/>
    <property type="evidence" value="ECO:0007669"/>
    <property type="project" value="UniProtKB-SubCell"/>
</dbReference>
<comment type="subcellular location">
    <subcellularLocation>
        <location evidence="1">Membrane</location>
        <topology evidence="1">Multi-pass membrane protein</topology>
    </subcellularLocation>
</comment>
<keyword evidence="6 8" id="KW-0472">Membrane</keyword>
<dbReference type="EMBL" id="LSRQ01001210">
    <property type="protein sequence ID" value="OAY78807.1"/>
    <property type="molecule type" value="Genomic_DNA"/>
</dbReference>
<dbReference type="GO" id="GO:0015267">
    <property type="term" value="F:channel activity"/>
    <property type="evidence" value="ECO:0007669"/>
    <property type="project" value="InterPro"/>
</dbReference>
<dbReference type="InterPro" id="IPR000425">
    <property type="entry name" value="MIP"/>
</dbReference>
<feature type="transmembrane region" description="Helical" evidence="8">
    <location>
        <begin position="154"/>
        <end position="172"/>
    </location>
</feature>
<keyword evidence="3 7" id="KW-0812">Transmembrane</keyword>
<comment type="caution">
    <text evidence="9">The sequence shown here is derived from an EMBL/GenBank/DDBJ whole genome shotgun (WGS) entry which is preliminary data.</text>
</comment>
<evidence type="ECO:0000256" key="4">
    <source>
        <dbReference type="ARBA" id="ARBA00022737"/>
    </source>
</evidence>
<feature type="transmembrane region" description="Helical" evidence="8">
    <location>
        <begin position="73"/>
        <end position="92"/>
    </location>
</feature>
<proteinExistence type="inferred from homology"/>
<evidence type="ECO:0000256" key="3">
    <source>
        <dbReference type="ARBA" id="ARBA00022692"/>
    </source>
</evidence>
<keyword evidence="5 8" id="KW-1133">Transmembrane helix</keyword>
<dbReference type="Proteomes" id="UP000092600">
    <property type="component" value="Unassembled WGS sequence"/>
</dbReference>
<evidence type="ECO:0000256" key="6">
    <source>
        <dbReference type="ARBA" id="ARBA00023136"/>
    </source>
</evidence>
<dbReference type="Gene3D" id="1.20.1080.10">
    <property type="entry name" value="Glycerol uptake facilitator protein"/>
    <property type="match status" value="1"/>
</dbReference>